<evidence type="ECO:0000256" key="2">
    <source>
        <dbReference type="ARBA" id="ARBA00022448"/>
    </source>
</evidence>
<evidence type="ECO:0000256" key="6">
    <source>
        <dbReference type="ARBA" id="ARBA00023136"/>
    </source>
</evidence>
<comment type="caution">
    <text evidence="9">The sequence shown here is derived from an EMBL/GenBank/DDBJ whole genome shotgun (WGS) entry which is preliminary data.</text>
</comment>
<dbReference type="GO" id="GO:0005886">
    <property type="term" value="C:plasma membrane"/>
    <property type="evidence" value="ECO:0007669"/>
    <property type="project" value="UniProtKB-SubCell"/>
</dbReference>
<feature type="domain" description="ABC transmembrane type-1" evidence="8">
    <location>
        <begin position="76"/>
        <end position="265"/>
    </location>
</feature>
<keyword evidence="2 7" id="KW-0813">Transport</keyword>
<evidence type="ECO:0000259" key="8">
    <source>
        <dbReference type="PROSITE" id="PS50928"/>
    </source>
</evidence>
<sequence length="278" mass="29605">MNLLNAFKHPLALLGLLLVGGWVLIALCAPWLAPHDPLESFTPLLTPMTAGDDGARFLLGTDMIGRDILSRLIWGTRTVLFWSILATLTAFAVGIAMGLCAGYFNGWVDAALSYVADTVLSFPVLVLYIVIIIALGASALNILIAVTFTSAPAIFRIMRALTIDIRSRDYVLSAITQGEGSLRIMLVEILPNCGGPLIVDFCLRIGYTAIMIGALGFLGLGLPPPTPDWGGMINDGRAMAISFPHLVIFPCIAISTLMLGLSLLADGLDEHAQQGARS</sequence>
<proteinExistence type="inferred from homology"/>
<feature type="transmembrane region" description="Helical" evidence="7">
    <location>
        <begin position="111"/>
        <end position="133"/>
    </location>
</feature>
<evidence type="ECO:0000256" key="3">
    <source>
        <dbReference type="ARBA" id="ARBA00022475"/>
    </source>
</evidence>
<feature type="transmembrane region" description="Helical" evidence="7">
    <location>
        <begin position="79"/>
        <end position="104"/>
    </location>
</feature>
<dbReference type="PANTHER" id="PTHR43386:SF25">
    <property type="entry name" value="PEPTIDE ABC TRANSPORTER PERMEASE PROTEIN"/>
    <property type="match status" value="1"/>
</dbReference>
<dbReference type="Proteomes" id="UP000030060">
    <property type="component" value="Unassembled WGS sequence"/>
</dbReference>
<dbReference type="AlphaFoldDB" id="A0A0A1YUC6"/>
<dbReference type="OrthoDB" id="9805884at2"/>
<comment type="similarity">
    <text evidence="7">Belongs to the binding-protein-dependent transport system permease family.</text>
</comment>
<evidence type="ECO:0000313" key="9">
    <source>
        <dbReference type="EMBL" id="KGE64491.1"/>
    </source>
</evidence>
<dbReference type="InterPro" id="IPR050366">
    <property type="entry name" value="BP-dependent_transpt_permease"/>
</dbReference>
<evidence type="ECO:0000313" key="10">
    <source>
        <dbReference type="Proteomes" id="UP000030060"/>
    </source>
</evidence>
<organism evidence="9 10">
    <name type="scientific">Pseudomonas fluorescens LMG 5329</name>
    <dbReference type="NCBI Taxonomy" id="1324332"/>
    <lineage>
        <taxon>Bacteria</taxon>
        <taxon>Pseudomonadati</taxon>
        <taxon>Pseudomonadota</taxon>
        <taxon>Gammaproteobacteria</taxon>
        <taxon>Pseudomonadales</taxon>
        <taxon>Pseudomonadaceae</taxon>
        <taxon>Pseudomonas</taxon>
    </lineage>
</organism>
<dbReference type="PROSITE" id="PS50928">
    <property type="entry name" value="ABC_TM1"/>
    <property type="match status" value="1"/>
</dbReference>
<dbReference type="InterPro" id="IPR025966">
    <property type="entry name" value="OppC_N"/>
</dbReference>
<protein>
    <submittedName>
        <fullName evidence="9">ABC transporter permease</fullName>
    </submittedName>
</protein>
<accession>A0A0A1YUC6</accession>
<keyword evidence="5 7" id="KW-1133">Transmembrane helix</keyword>
<dbReference type="InterPro" id="IPR000515">
    <property type="entry name" value="MetI-like"/>
</dbReference>
<feature type="transmembrane region" description="Helical" evidence="7">
    <location>
        <begin position="139"/>
        <end position="158"/>
    </location>
</feature>
<keyword evidence="6 7" id="KW-0472">Membrane</keyword>
<reference evidence="9 10" key="1">
    <citation type="journal article" date="2013" name="Genome Announc.">
        <title>Draft Genome Sequence of Pseudomonas fluorescens LMG 5329, a White Line-Inducing Principle-Producing Bioindicator for the Mushroom Pathogen Pseudomonas tolaasii.</title>
        <authorList>
            <person name="Ghequire M.G."/>
            <person name="Rokni-Zadeh H."/>
            <person name="Zarrineh P."/>
            <person name="De Mot R."/>
        </authorList>
    </citation>
    <scope>NUCLEOTIDE SEQUENCE [LARGE SCALE GENOMIC DNA]</scope>
    <source>
        <strain evidence="9 10">LMG 5329</strain>
    </source>
</reference>
<dbReference type="PANTHER" id="PTHR43386">
    <property type="entry name" value="OLIGOPEPTIDE TRANSPORT SYSTEM PERMEASE PROTEIN APPC"/>
    <property type="match status" value="1"/>
</dbReference>
<dbReference type="Pfam" id="PF12911">
    <property type="entry name" value="OppC_N"/>
    <property type="match status" value="1"/>
</dbReference>
<feature type="transmembrane region" description="Helical" evidence="7">
    <location>
        <begin position="205"/>
        <end position="223"/>
    </location>
</feature>
<keyword evidence="4 7" id="KW-0812">Transmembrane</keyword>
<feature type="transmembrane region" description="Helical" evidence="7">
    <location>
        <begin position="12"/>
        <end position="33"/>
    </location>
</feature>
<dbReference type="SUPFAM" id="SSF161098">
    <property type="entry name" value="MetI-like"/>
    <property type="match status" value="1"/>
</dbReference>
<dbReference type="Gene3D" id="1.10.3720.10">
    <property type="entry name" value="MetI-like"/>
    <property type="match status" value="1"/>
</dbReference>
<evidence type="ECO:0000256" key="4">
    <source>
        <dbReference type="ARBA" id="ARBA00022692"/>
    </source>
</evidence>
<evidence type="ECO:0000256" key="5">
    <source>
        <dbReference type="ARBA" id="ARBA00022989"/>
    </source>
</evidence>
<dbReference type="RefSeq" id="WP_033899617.1">
    <property type="nucleotide sequence ID" value="NZ_ASGY01000229.1"/>
</dbReference>
<feature type="transmembrane region" description="Helical" evidence="7">
    <location>
        <begin position="243"/>
        <end position="264"/>
    </location>
</feature>
<gene>
    <name evidence="9" type="ORF">K814_0128950</name>
</gene>
<dbReference type="InterPro" id="IPR035906">
    <property type="entry name" value="MetI-like_sf"/>
</dbReference>
<dbReference type="CDD" id="cd06261">
    <property type="entry name" value="TM_PBP2"/>
    <property type="match status" value="1"/>
</dbReference>
<dbReference type="Pfam" id="PF00528">
    <property type="entry name" value="BPD_transp_1"/>
    <property type="match status" value="1"/>
</dbReference>
<dbReference type="GO" id="GO:0055085">
    <property type="term" value="P:transmembrane transport"/>
    <property type="evidence" value="ECO:0007669"/>
    <property type="project" value="InterPro"/>
</dbReference>
<name>A0A0A1YUC6_PSEFL</name>
<dbReference type="EMBL" id="ASGY01000229">
    <property type="protein sequence ID" value="KGE64491.1"/>
    <property type="molecule type" value="Genomic_DNA"/>
</dbReference>
<keyword evidence="3" id="KW-1003">Cell membrane</keyword>
<comment type="subcellular location">
    <subcellularLocation>
        <location evidence="1 7">Cell membrane</location>
        <topology evidence="1 7">Multi-pass membrane protein</topology>
    </subcellularLocation>
</comment>
<evidence type="ECO:0000256" key="1">
    <source>
        <dbReference type="ARBA" id="ARBA00004651"/>
    </source>
</evidence>
<evidence type="ECO:0000256" key="7">
    <source>
        <dbReference type="RuleBase" id="RU363032"/>
    </source>
</evidence>